<name>A0A9Q9STC7_MOOP1</name>
<organism evidence="1">
    <name type="scientific">Moorena producens (strain JHB)</name>
    <dbReference type="NCBI Taxonomy" id="1454205"/>
    <lineage>
        <taxon>Bacteria</taxon>
        <taxon>Bacillati</taxon>
        <taxon>Cyanobacteriota</taxon>
        <taxon>Cyanophyceae</taxon>
        <taxon>Coleofasciculales</taxon>
        <taxon>Coleofasciculaceae</taxon>
        <taxon>Moorena</taxon>
    </lineage>
</organism>
<dbReference type="Proteomes" id="UP000176944">
    <property type="component" value="Chromosome"/>
</dbReference>
<sequence length="58" mass="6627">MICNDIFFSCSLFPIPCSLFPVLNSLLPTPYSLLPLLKYLTKLRTAIVAIFRNYDLCI</sequence>
<reference evidence="1" key="2">
    <citation type="submission" date="2022-10" db="EMBL/GenBank/DDBJ databases">
        <authorList>
            <person name="Ngo T.-E."/>
        </authorList>
    </citation>
    <scope>NUCLEOTIDE SEQUENCE</scope>
    <source>
        <strain evidence="1">JHB</strain>
    </source>
</reference>
<dbReference type="AlphaFoldDB" id="A0A9Q9STC7"/>
<proteinExistence type="predicted"/>
<dbReference type="EMBL" id="CP017708">
    <property type="protein sequence ID" value="WAN69278.1"/>
    <property type="molecule type" value="Genomic_DNA"/>
</dbReference>
<evidence type="ECO:0000313" key="1">
    <source>
        <dbReference type="EMBL" id="WAN69278.1"/>
    </source>
</evidence>
<gene>
    <name evidence="1" type="ORF">BJP36_43750</name>
</gene>
<reference evidence="1" key="1">
    <citation type="journal article" date="2017" name="Proc. Natl. Acad. Sci. U.S.A.">
        <title>Comparative genomics uncovers the prolific and distinctive metabolic potential of the cyanobacterial genus Moorea.</title>
        <authorList>
            <person name="Leao T."/>
            <person name="Castelao G."/>
            <person name="Korobeynikov A."/>
            <person name="Monroe E.A."/>
            <person name="Podell S."/>
            <person name="Glukhov E."/>
            <person name="Allen E.E."/>
            <person name="Gerwick W.H."/>
            <person name="Gerwick L."/>
        </authorList>
    </citation>
    <scope>NUCLEOTIDE SEQUENCE</scope>
    <source>
        <strain evidence="1">JHB</strain>
    </source>
</reference>
<protein>
    <submittedName>
        <fullName evidence="1">Uncharacterized protein</fullName>
    </submittedName>
</protein>
<accession>A0A9Q9STC7</accession>